<proteinExistence type="predicted"/>
<organism evidence="2 3">
    <name type="scientific">Pontibacter anaerobius</name>
    <dbReference type="NCBI Taxonomy" id="2993940"/>
    <lineage>
        <taxon>Bacteria</taxon>
        <taxon>Pseudomonadati</taxon>
        <taxon>Bacteroidota</taxon>
        <taxon>Cytophagia</taxon>
        <taxon>Cytophagales</taxon>
        <taxon>Hymenobacteraceae</taxon>
        <taxon>Pontibacter</taxon>
    </lineage>
</organism>
<dbReference type="InterPro" id="IPR010093">
    <property type="entry name" value="SinI_DNA-bd"/>
</dbReference>
<feature type="domain" description="Helix-turn-helix" evidence="1">
    <location>
        <begin position="28"/>
        <end position="76"/>
    </location>
</feature>
<sequence length="103" mass="11942">MKKNEILEKLAVLEIIIGSLSVQEKKVLNASEACAYLGITKWALYHMTSRNQIPYAKHGRSLRFIRSELDRWIQKHQVKTADDIEDAAEVYVSRNEAKNNKRK</sequence>
<dbReference type="InterPro" id="IPR041657">
    <property type="entry name" value="HTH_17"/>
</dbReference>
<accession>A0ABT3RIH9</accession>
<protein>
    <submittedName>
        <fullName evidence="2">Helix-turn-helix domain-containing protein</fullName>
    </submittedName>
</protein>
<gene>
    <name evidence="2" type="ORF">OO017_16030</name>
</gene>
<name>A0ABT3RIH9_9BACT</name>
<keyword evidence="3" id="KW-1185">Reference proteome</keyword>
<dbReference type="NCBIfam" id="TIGR01764">
    <property type="entry name" value="excise"/>
    <property type="match status" value="1"/>
</dbReference>
<comment type="caution">
    <text evidence="2">The sequence shown here is derived from an EMBL/GenBank/DDBJ whole genome shotgun (WGS) entry which is preliminary data.</text>
</comment>
<dbReference type="EMBL" id="JAPFQO010000011">
    <property type="protein sequence ID" value="MCX2741469.1"/>
    <property type="molecule type" value="Genomic_DNA"/>
</dbReference>
<dbReference type="RefSeq" id="WP_266053688.1">
    <property type="nucleotide sequence ID" value="NZ_JAPFQO010000011.1"/>
</dbReference>
<reference evidence="2 3" key="1">
    <citation type="submission" date="2022-11" db="EMBL/GenBank/DDBJ databases">
        <title>The characterization of three novel Bacteroidetes species and genomic analysis of their roles in tidal elemental geochemical cycles.</title>
        <authorList>
            <person name="Ma K.-J."/>
        </authorList>
    </citation>
    <scope>NUCLEOTIDE SEQUENCE [LARGE SCALE GENOMIC DNA]</scope>
    <source>
        <strain evidence="2 3">M82</strain>
    </source>
</reference>
<evidence type="ECO:0000313" key="2">
    <source>
        <dbReference type="EMBL" id="MCX2741469.1"/>
    </source>
</evidence>
<evidence type="ECO:0000259" key="1">
    <source>
        <dbReference type="Pfam" id="PF12728"/>
    </source>
</evidence>
<dbReference type="Proteomes" id="UP001207228">
    <property type="component" value="Unassembled WGS sequence"/>
</dbReference>
<evidence type="ECO:0000313" key="3">
    <source>
        <dbReference type="Proteomes" id="UP001207228"/>
    </source>
</evidence>
<dbReference type="InterPro" id="IPR009061">
    <property type="entry name" value="DNA-bd_dom_put_sf"/>
</dbReference>
<dbReference type="Pfam" id="PF12728">
    <property type="entry name" value="HTH_17"/>
    <property type="match status" value="1"/>
</dbReference>
<dbReference type="SUPFAM" id="SSF46955">
    <property type="entry name" value="Putative DNA-binding domain"/>
    <property type="match status" value="1"/>
</dbReference>